<evidence type="ECO:0000313" key="1">
    <source>
        <dbReference type="Ensembl" id="ENSFTIP00000003879.1"/>
    </source>
</evidence>
<keyword evidence="2" id="KW-1185">Reference proteome</keyword>
<evidence type="ECO:0000313" key="2">
    <source>
        <dbReference type="Proteomes" id="UP000694562"/>
    </source>
</evidence>
<sequence>MGRDTFHWTRLLTAPSSLALSTARDGAATASLGNSVPPALTVKIFFLISNIN</sequence>
<dbReference type="Proteomes" id="UP000694562">
    <property type="component" value="Unplaced"/>
</dbReference>
<reference evidence="1" key="1">
    <citation type="submission" date="2025-08" db="UniProtKB">
        <authorList>
            <consortium name="Ensembl"/>
        </authorList>
    </citation>
    <scope>IDENTIFICATION</scope>
</reference>
<dbReference type="AlphaFoldDB" id="A0A8C4U3B7"/>
<name>A0A8C4U3B7_FALTI</name>
<dbReference type="Ensembl" id="ENSFTIT00000004052.1">
    <property type="protein sequence ID" value="ENSFTIP00000003879.1"/>
    <property type="gene ID" value="ENSFTIG00000002677.1"/>
</dbReference>
<protein>
    <submittedName>
        <fullName evidence="1">Uncharacterized protein</fullName>
    </submittedName>
</protein>
<reference evidence="1" key="2">
    <citation type="submission" date="2025-09" db="UniProtKB">
        <authorList>
            <consortium name="Ensembl"/>
        </authorList>
    </citation>
    <scope>IDENTIFICATION</scope>
</reference>
<proteinExistence type="predicted"/>
<accession>A0A8C4U3B7</accession>
<organism evidence="1 2">
    <name type="scientific">Falco tinnunculus</name>
    <name type="common">Common kestrel</name>
    <dbReference type="NCBI Taxonomy" id="100819"/>
    <lineage>
        <taxon>Eukaryota</taxon>
        <taxon>Metazoa</taxon>
        <taxon>Chordata</taxon>
        <taxon>Craniata</taxon>
        <taxon>Vertebrata</taxon>
        <taxon>Euteleostomi</taxon>
        <taxon>Archelosauria</taxon>
        <taxon>Archosauria</taxon>
        <taxon>Dinosauria</taxon>
        <taxon>Saurischia</taxon>
        <taxon>Theropoda</taxon>
        <taxon>Coelurosauria</taxon>
        <taxon>Aves</taxon>
        <taxon>Neognathae</taxon>
        <taxon>Neoaves</taxon>
        <taxon>Telluraves</taxon>
        <taxon>Australaves</taxon>
        <taxon>Falconiformes</taxon>
        <taxon>Falconidae</taxon>
        <taxon>Falco</taxon>
    </lineage>
</organism>